<evidence type="ECO:0000313" key="18">
    <source>
        <dbReference type="Proteomes" id="UP000298285"/>
    </source>
</evidence>
<dbReference type="Gene3D" id="6.10.340.10">
    <property type="match status" value="1"/>
</dbReference>
<keyword evidence="4" id="KW-1003">Cell membrane</keyword>
<evidence type="ECO:0000256" key="6">
    <source>
        <dbReference type="ARBA" id="ARBA00022679"/>
    </source>
</evidence>
<sequence>MKIKTKLALLYTSITVVILMVVFIFVYLLTSKNIDSNYYTLLLDKALITAQKHFEKDELSQQAYQKVLDAYQRLLPETSERIIVANNRHDATVELDSFLNERQIDELFRTEQLKFEIDNLSGVGIYYPDNEGNFIIIVTAKNIQGDYLKNLLKHILLIVLFVSSIIIFGLLWWNAKMITKPLQDMVSRMQEITPKDLHLRLIERKGNDELAQVISYFNQMIERLEISFNSQKTFIANASHELKNPLTAIMGECEVIQLKEFTPDEYKGSIKRIENEIERLNILVNNLFQLAQTDLEISESDVEQLDVVGELQFVIHYLEQSKYKGRISFVKNENSFYIRSNSHLLFVALQNIIDNACKYSNGEVKVEIIKNKFHFHLLVSDKGIGIPAKEKDKIFDTFYRAQNTHSYKGAGIGLSLAHKILKLSGADISISSMENKGTTVTITWDINF</sequence>
<evidence type="ECO:0000256" key="5">
    <source>
        <dbReference type="ARBA" id="ARBA00022553"/>
    </source>
</evidence>
<dbReference type="SMART" id="SM00387">
    <property type="entry name" value="HATPase_c"/>
    <property type="match status" value="1"/>
</dbReference>
<keyword evidence="7 14" id="KW-0812">Transmembrane</keyword>
<dbReference type="InterPro" id="IPR050398">
    <property type="entry name" value="HssS/ArlS-like"/>
</dbReference>
<accession>A0A4Y9IKP9</accession>
<evidence type="ECO:0000259" key="15">
    <source>
        <dbReference type="PROSITE" id="PS50109"/>
    </source>
</evidence>
<keyword evidence="13 14" id="KW-0472">Membrane</keyword>
<dbReference type="Gene3D" id="1.10.287.130">
    <property type="match status" value="1"/>
</dbReference>
<dbReference type="EMBL" id="SPPK01000004">
    <property type="protein sequence ID" value="TFU88902.1"/>
    <property type="molecule type" value="Genomic_DNA"/>
</dbReference>
<dbReference type="PRINTS" id="PR00344">
    <property type="entry name" value="BCTRLSENSOR"/>
</dbReference>
<dbReference type="SUPFAM" id="SSF47384">
    <property type="entry name" value="Homodimeric domain of signal transducing histidine kinase"/>
    <property type="match status" value="1"/>
</dbReference>
<dbReference type="InterPro" id="IPR004358">
    <property type="entry name" value="Sig_transdc_His_kin-like_C"/>
</dbReference>
<reference evidence="17 18" key="1">
    <citation type="submission" date="2019-03" db="EMBL/GenBank/DDBJ databases">
        <title>Diversity of the mouse oral microbiome.</title>
        <authorList>
            <person name="Joseph S."/>
            <person name="Aduse-Opoku J."/>
            <person name="Curtis M."/>
            <person name="Wade W."/>
            <person name="Hashim A."/>
        </authorList>
    </citation>
    <scope>NUCLEOTIDE SEQUENCE [LARGE SCALE GENOMIC DNA]</scope>
    <source>
        <strain evidence="17 18">P11</strain>
    </source>
</reference>
<evidence type="ECO:0000313" key="17">
    <source>
        <dbReference type="EMBL" id="TFU88902.1"/>
    </source>
</evidence>
<dbReference type="Gene3D" id="3.30.565.10">
    <property type="entry name" value="Histidine kinase-like ATPase, C-terminal domain"/>
    <property type="match status" value="1"/>
</dbReference>
<dbReference type="SUPFAM" id="SSF55874">
    <property type="entry name" value="ATPase domain of HSP90 chaperone/DNA topoisomerase II/histidine kinase"/>
    <property type="match status" value="1"/>
</dbReference>
<dbReference type="InterPro" id="IPR036890">
    <property type="entry name" value="HATPase_C_sf"/>
</dbReference>
<dbReference type="EC" id="2.7.13.3" evidence="3"/>
<feature type="transmembrane region" description="Helical" evidence="14">
    <location>
        <begin position="7"/>
        <end position="29"/>
    </location>
</feature>
<dbReference type="GO" id="GO:0005886">
    <property type="term" value="C:plasma membrane"/>
    <property type="evidence" value="ECO:0007669"/>
    <property type="project" value="UniProtKB-SubCell"/>
</dbReference>
<dbReference type="PROSITE" id="PS50885">
    <property type="entry name" value="HAMP"/>
    <property type="match status" value="1"/>
</dbReference>
<dbReference type="InterPro" id="IPR003594">
    <property type="entry name" value="HATPase_dom"/>
</dbReference>
<dbReference type="InterPro" id="IPR003661">
    <property type="entry name" value="HisK_dim/P_dom"/>
</dbReference>
<dbReference type="InterPro" id="IPR036097">
    <property type="entry name" value="HisK_dim/P_sf"/>
</dbReference>
<evidence type="ECO:0000259" key="16">
    <source>
        <dbReference type="PROSITE" id="PS50885"/>
    </source>
</evidence>
<dbReference type="OrthoDB" id="594725at2"/>
<dbReference type="CDD" id="cd06225">
    <property type="entry name" value="HAMP"/>
    <property type="match status" value="1"/>
</dbReference>
<dbReference type="Pfam" id="PF00512">
    <property type="entry name" value="HisKA"/>
    <property type="match status" value="1"/>
</dbReference>
<feature type="domain" description="Histidine kinase" evidence="15">
    <location>
        <begin position="237"/>
        <end position="448"/>
    </location>
</feature>
<dbReference type="SMART" id="SM00304">
    <property type="entry name" value="HAMP"/>
    <property type="match status" value="1"/>
</dbReference>
<comment type="catalytic activity">
    <reaction evidence="1">
        <text>ATP + protein L-histidine = ADP + protein N-phospho-L-histidine.</text>
        <dbReference type="EC" id="2.7.13.3"/>
    </reaction>
</comment>
<evidence type="ECO:0000256" key="9">
    <source>
        <dbReference type="ARBA" id="ARBA00022777"/>
    </source>
</evidence>
<dbReference type="GO" id="GO:0000155">
    <property type="term" value="F:phosphorelay sensor kinase activity"/>
    <property type="evidence" value="ECO:0007669"/>
    <property type="project" value="InterPro"/>
</dbReference>
<comment type="subcellular location">
    <subcellularLocation>
        <location evidence="2">Cell membrane</location>
        <topology evidence="2">Multi-pass membrane protein</topology>
    </subcellularLocation>
</comment>
<evidence type="ECO:0000256" key="1">
    <source>
        <dbReference type="ARBA" id="ARBA00000085"/>
    </source>
</evidence>
<dbReference type="FunFam" id="1.10.287.130:FF:000001">
    <property type="entry name" value="Two-component sensor histidine kinase"/>
    <property type="match status" value="1"/>
</dbReference>
<dbReference type="CDD" id="cd00082">
    <property type="entry name" value="HisKA"/>
    <property type="match status" value="1"/>
</dbReference>
<dbReference type="PANTHER" id="PTHR45528:SF1">
    <property type="entry name" value="SENSOR HISTIDINE KINASE CPXA"/>
    <property type="match status" value="1"/>
</dbReference>
<dbReference type="RefSeq" id="WP_135106334.1">
    <property type="nucleotide sequence ID" value="NZ_JADGKW010000004.1"/>
</dbReference>
<dbReference type="InterPro" id="IPR005467">
    <property type="entry name" value="His_kinase_dom"/>
</dbReference>
<dbReference type="Pfam" id="PF02518">
    <property type="entry name" value="HATPase_c"/>
    <property type="match status" value="1"/>
</dbReference>
<evidence type="ECO:0000256" key="3">
    <source>
        <dbReference type="ARBA" id="ARBA00012438"/>
    </source>
</evidence>
<keyword evidence="6" id="KW-0808">Transferase</keyword>
<dbReference type="PROSITE" id="PS50109">
    <property type="entry name" value="HIS_KIN"/>
    <property type="match status" value="1"/>
</dbReference>
<protein>
    <recommendedName>
        <fullName evidence="3">histidine kinase</fullName>
        <ecNumber evidence="3">2.7.13.3</ecNumber>
    </recommendedName>
</protein>
<evidence type="ECO:0000256" key="11">
    <source>
        <dbReference type="ARBA" id="ARBA00022989"/>
    </source>
</evidence>
<evidence type="ECO:0000256" key="7">
    <source>
        <dbReference type="ARBA" id="ARBA00022692"/>
    </source>
</evidence>
<evidence type="ECO:0000256" key="13">
    <source>
        <dbReference type="ARBA" id="ARBA00023136"/>
    </source>
</evidence>
<keyword evidence="5" id="KW-0597">Phosphoprotein</keyword>
<keyword evidence="10" id="KW-0067">ATP-binding</keyword>
<proteinExistence type="predicted"/>
<keyword evidence="11 14" id="KW-1133">Transmembrane helix</keyword>
<evidence type="ECO:0000256" key="10">
    <source>
        <dbReference type="ARBA" id="ARBA00022840"/>
    </source>
</evidence>
<dbReference type="CDD" id="cd00075">
    <property type="entry name" value="HATPase"/>
    <property type="match status" value="1"/>
</dbReference>
<evidence type="ECO:0000256" key="8">
    <source>
        <dbReference type="ARBA" id="ARBA00022741"/>
    </source>
</evidence>
<comment type="caution">
    <text evidence="17">The sequence shown here is derived from an EMBL/GenBank/DDBJ whole genome shotgun (WGS) entry which is preliminary data.</text>
</comment>
<keyword evidence="8" id="KW-0547">Nucleotide-binding</keyword>
<evidence type="ECO:0000256" key="2">
    <source>
        <dbReference type="ARBA" id="ARBA00004651"/>
    </source>
</evidence>
<gene>
    <name evidence="17" type="ORF">E4T88_13635</name>
</gene>
<feature type="transmembrane region" description="Helical" evidence="14">
    <location>
        <begin position="155"/>
        <end position="175"/>
    </location>
</feature>
<dbReference type="Proteomes" id="UP000298285">
    <property type="component" value="Unassembled WGS sequence"/>
</dbReference>
<keyword evidence="9 17" id="KW-0418">Kinase</keyword>
<dbReference type="InterPro" id="IPR003660">
    <property type="entry name" value="HAMP_dom"/>
</dbReference>
<dbReference type="PANTHER" id="PTHR45528">
    <property type="entry name" value="SENSOR HISTIDINE KINASE CPXA"/>
    <property type="match status" value="1"/>
</dbReference>
<evidence type="ECO:0000256" key="12">
    <source>
        <dbReference type="ARBA" id="ARBA00023012"/>
    </source>
</evidence>
<name>A0A4Y9IKP9_9BACT</name>
<evidence type="ECO:0000256" key="14">
    <source>
        <dbReference type="SAM" id="Phobius"/>
    </source>
</evidence>
<dbReference type="GO" id="GO:0005524">
    <property type="term" value="F:ATP binding"/>
    <property type="evidence" value="ECO:0007669"/>
    <property type="project" value="UniProtKB-KW"/>
</dbReference>
<keyword evidence="12" id="KW-0902">Two-component regulatory system</keyword>
<feature type="domain" description="HAMP" evidence="16">
    <location>
        <begin position="176"/>
        <end position="229"/>
    </location>
</feature>
<dbReference type="SMART" id="SM00388">
    <property type="entry name" value="HisKA"/>
    <property type="match status" value="1"/>
</dbReference>
<dbReference type="SUPFAM" id="SSF158472">
    <property type="entry name" value="HAMP domain-like"/>
    <property type="match status" value="1"/>
</dbReference>
<dbReference type="Pfam" id="PF00672">
    <property type="entry name" value="HAMP"/>
    <property type="match status" value="1"/>
</dbReference>
<evidence type="ECO:0000256" key="4">
    <source>
        <dbReference type="ARBA" id="ARBA00022475"/>
    </source>
</evidence>
<dbReference type="AlphaFoldDB" id="A0A4Y9IKP9"/>
<organism evidence="17 18">
    <name type="scientific">Dysgonomonas mossii</name>
    <dbReference type="NCBI Taxonomy" id="163665"/>
    <lineage>
        <taxon>Bacteria</taxon>
        <taxon>Pseudomonadati</taxon>
        <taxon>Bacteroidota</taxon>
        <taxon>Bacteroidia</taxon>
        <taxon>Bacteroidales</taxon>
        <taxon>Dysgonomonadaceae</taxon>
        <taxon>Dysgonomonas</taxon>
    </lineage>
</organism>